<evidence type="ECO:0000256" key="3">
    <source>
        <dbReference type="ARBA" id="ARBA00038493"/>
    </source>
</evidence>
<keyword evidence="1" id="KW-0346">Stress response</keyword>
<evidence type="ECO:0000256" key="2">
    <source>
        <dbReference type="ARBA" id="ARBA00023239"/>
    </source>
</evidence>
<evidence type="ECO:0000313" key="6">
    <source>
        <dbReference type="Proteomes" id="UP001595897"/>
    </source>
</evidence>
<gene>
    <name evidence="5" type="ORF">ACFO4O_13450</name>
</gene>
<keyword evidence="2" id="KW-0456">Lyase</keyword>
<reference evidence="6" key="1">
    <citation type="journal article" date="2019" name="Int. J. Syst. Evol. Microbiol.">
        <title>The Global Catalogue of Microorganisms (GCM) 10K type strain sequencing project: providing services to taxonomists for standard genome sequencing and annotation.</title>
        <authorList>
            <consortium name="The Broad Institute Genomics Platform"/>
            <consortium name="The Broad Institute Genome Sequencing Center for Infectious Disease"/>
            <person name="Wu L."/>
            <person name="Ma J."/>
        </authorList>
    </citation>
    <scope>NUCLEOTIDE SEQUENCE [LARGE SCALE GENOMIC DNA]</scope>
    <source>
        <strain evidence="6">KACC 12507</strain>
    </source>
</reference>
<dbReference type="InterPro" id="IPR029062">
    <property type="entry name" value="Class_I_gatase-like"/>
</dbReference>
<evidence type="ECO:0000313" key="5">
    <source>
        <dbReference type="EMBL" id="MFC4701172.1"/>
    </source>
</evidence>
<dbReference type="Gene3D" id="3.40.50.880">
    <property type="match status" value="1"/>
</dbReference>
<dbReference type="CDD" id="cd03141">
    <property type="entry name" value="GATase1_Hsp31_like"/>
    <property type="match status" value="1"/>
</dbReference>
<proteinExistence type="inferred from homology"/>
<dbReference type="PANTHER" id="PTHR48094:SF11">
    <property type="entry name" value="GLUTATHIONE-INDEPENDENT GLYOXALASE HSP31-RELATED"/>
    <property type="match status" value="1"/>
</dbReference>
<comment type="caution">
    <text evidence="5">The sequence shown here is derived from an EMBL/GenBank/DDBJ whole genome shotgun (WGS) entry which is preliminary data.</text>
</comment>
<evidence type="ECO:0000259" key="4">
    <source>
        <dbReference type="Pfam" id="PF01965"/>
    </source>
</evidence>
<dbReference type="EMBL" id="JBHSGU010000005">
    <property type="protein sequence ID" value="MFC4701172.1"/>
    <property type="molecule type" value="Genomic_DNA"/>
</dbReference>
<dbReference type="RefSeq" id="WP_382409362.1">
    <property type="nucleotide sequence ID" value="NZ_JBHSGU010000005.1"/>
</dbReference>
<sequence length="242" mass="25832">MSIGKIIIIATSHASMGSLSSPETEATGIWFEELAVPYYEFVDAGYQVDIVSIAGGAIPIDPRSRNNKDENVDAVERFIEDEHAMTKIKTSVSIEGVNFAEYEALFFPGGHGAMWDFPNHPILADAISVALDEQRIVAAVCHGPAALVGVKDSTGAYVVKGKRVAGFTNTEEDAAGLTEQVPFLLQDALIRMGAKYEYGDDFTPFVVQDGSLITGQNPASSHLIAQHVIASLSLGSKNSGTK</sequence>
<dbReference type="Proteomes" id="UP001595897">
    <property type="component" value="Unassembled WGS sequence"/>
</dbReference>
<keyword evidence="6" id="KW-1185">Reference proteome</keyword>
<dbReference type="InterPro" id="IPR002818">
    <property type="entry name" value="DJ-1/PfpI"/>
</dbReference>
<protein>
    <submittedName>
        <fullName evidence="5">Type 1 glutamine amidotransferase domain-containing protein</fullName>
    </submittedName>
</protein>
<evidence type="ECO:0000256" key="1">
    <source>
        <dbReference type="ARBA" id="ARBA00023016"/>
    </source>
</evidence>
<comment type="similarity">
    <text evidence="3">Belongs to the peptidase C56 family. HSP31-like subfamily.</text>
</comment>
<dbReference type="Pfam" id="PF01965">
    <property type="entry name" value="DJ-1_PfpI"/>
    <property type="match status" value="1"/>
</dbReference>
<feature type="domain" description="DJ-1/PfpI" evidence="4">
    <location>
        <begin position="33"/>
        <end position="229"/>
    </location>
</feature>
<dbReference type="PANTHER" id="PTHR48094">
    <property type="entry name" value="PROTEIN/NUCLEIC ACID DEGLYCASE DJ-1-RELATED"/>
    <property type="match status" value="1"/>
</dbReference>
<keyword evidence="5" id="KW-0315">Glutamine amidotransferase</keyword>
<accession>A0ABV9LX87</accession>
<organism evidence="5 6">
    <name type="scientific">Glaciecola siphonariae</name>
    <dbReference type="NCBI Taxonomy" id="521012"/>
    <lineage>
        <taxon>Bacteria</taxon>
        <taxon>Pseudomonadati</taxon>
        <taxon>Pseudomonadota</taxon>
        <taxon>Gammaproteobacteria</taxon>
        <taxon>Alteromonadales</taxon>
        <taxon>Alteromonadaceae</taxon>
        <taxon>Glaciecola</taxon>
    </lineage>
</organism>
<dbReference type="SUPFAM" id="SSF52317">
    <property type="entry name" value="Class I glutamine amidotransferase-like"/>
    <property type="match status" value="1"/>
</dbReference>
<dbReference type="InterPro" id="IPR050325">
    <property type="entry name" value="Prot/Nucl_acid_deglycase"/>
</dbReference>
<name>A0ABV9LX87_9ALTE</name>